<feature type="domain" description="SCP" evidence="1">
    <location>
        <begin position="55"/>
        <end position="163"/>
    </location>
</feature>
<evidence type="ECO:0000259" key="1">
    <source>
        <dbReference type="Pfam" id="PF00188"/>
    </source>
</evidence>
<keyword evidence="3" id="KW-1185">Reference proteome</keyword>
<dbReference type="PANTHER" id="PTHR31157">
    <property type="entry name" value="SCP DOMAIN-CONTAINING PROTEIN"/>
    <property type="match status" value="1"/>
</dbReference>
<reference evidence="3" key="1">
    <citation type="journal article" date="2019" name="Int. J. Syst. Evol. Microbiol.">
        <title>The Global Catalogue of Microorganisms (GCM) 10K type strain sequencing project: providing services to taxonomists for standard genome sequencing and annotation.</title>
        <authorList>
            <consortium name="The Broad Institute Genomics Platform"/>
            <consortium name="The Broad Institute Genome Sequencing Center for Infectious Disease"/>
            <person name="Wu L."/>
            <person name="Ma J."/>
        </authorList>
    </citation>
    <scope>NUCLEOTIDE SEQUENCE [LARGE SCALE GENOMIC DNA]</scope>
    <source>
        <strain evidence="3">KCTC 19812</strain>
    </source>
</reference>
<dbReference type="PANTHER" id="PTHR31157:SF1">
    <property type="entry name" value="SCP DOMAIN-CONTAINING PROTEIN"/>
    <property type="match status" value="1"/>
</dbReference>
<organism evidence="2 3">
    <name type="scientific">Shivajiella indica</name>
    <dbReference type="NCBI Taxonomy" id="872115"/>
    <lineage>
        <taxon>Bacteria</taxon>
        <taxon>Pseudomonadati</taxon>
        <taxon>Bacteroidota</taxon>
        <taxon>Cytophagia</taxon>
        <taxon>Cytophagales</taxon>
        <taxon>Cyclobacteriaceae</taxon>
        <taxon>Shivajiella</taxon>
    </lineage>
</organism>
<evidence type="ECO:0000313" key="2">
    <source>
        <dbReference type="EMBL" id="MFD2201262.1"/>
    </source>
</evidence>
<dbReference type="RefSeq" id="WP_380801180.1">
    <property type="nucleotide sequence ID" value="NZ_JBHUIV010000010.1"/>
</dbReference>
<dbReference type="CDD" id="cd05379">
    <property type="entry name" value="CAP_bacterial"/>
    <property type="match status" value="1"/>
</dbReference>
<dbReference type="InterPro" id="IPR035940">
    <property type="entry name" value="CAP_sf"/>
</dbReference>
<sequence>MNITQLLKKQVCFWALLMSIALNSCIEHPKIQELPEKEVRSVLLDFNKELLLLHLNQLRIQGCQCGNVSMAPVPPVVWNSLLASAAQKHSEDMFANNFFLHIGSDQSTLKNRVDNTGYLWKLLGENIARGNFNEESLIKAWKNSPDHCKQMMDADFLETGVGKKDIYWTMVLAK</sequence>
<evidence type="ECO:0000313" key="3">
    <source>
        <dbReference type="Proteomes" id="UP001597414"/>
    </source>
</evidence>
<protein>
    <submittedName>
        <fullName evidence="2">CAP domain-containing protein</fullName>
    </submittedName>
</protein>
<dbReference type="Proteomes" id="UP001597414">
    <property type="component" value="Unassembled WGS sequence"/>
</dbReference>
<dbReference type="Pfam" id="PF00188">
    <property type="entry name" value="CAP"/>
    <property type="match status" value="1"/>
</dbReference>
<dbReference type="EMBL" id="JBHUIV010000010">
    <property type="protein sequence ID" value="MFD2201262.1"/>
    <property type="molecule type" value="Genomic_DNA"/>
</dbReference>
<proteinExistence type="predicted"/>
<accession>A0ABW5B557</accession>
<dbReference type="Gene3D" id="3.40.33.10">
    <property type="entry name" value="CAP"/>
    <property type="match status" value="1"/>
</dbReference>
<name>A0ABW5B557_9BACT</name>
<dbReference type="SUPFAM" id="SSF55797">
    <property type="entry name" value="PR-1-like"/>
    <property type="match status" value="1"/>
</dbReference>
<gene>
    <name evidence="2" type="ORF">ACFSKV_06775</name>
</gene>
<comment type="caution">
    <text evidence="2">The sequence shown here is derived from an EMBL/GenBank/DDBJ whole genome shotgun (WGS) entry which is preliminary data.</text>
</comment>
<dbReference type="InterPro" id="IPR014044">
    <property type="entry name" value="CAP_dom"/>
</dbReference>